<evidence type="ECO:0008006" key="3">
    <source>
        <dbReference type="Google" id="ProtNLM"/>
    </source>
</evidence>
<protein>
    <recommendedName>
        <fullName evidence="3">Phage protein</fullName>
    </recommendedName>
</protein>
<evidence type="ECO:0000313" key="2">
    <source>
        <dbReference type="Proteomes" id="UP000579281"/>
    </source>
</evidence>
<gene>
    <name evidence="1" type="ORF">HNQ80_003614</name>
</gene>
<dbReference type="Pfam" id="PF20765">
    <property type="entry name" value="Phage_tail_terminator_8"/>
    <property type="match status" value="1"/>
</dbReference>
<dbReference type="InterPro" id="IPR049254">
    <property type="entry name" value="Phage_tail_terminator"/>
</dbReference>
<name>A0A841KVT6_9FIRM</name>
<dbReference type="EMBL" id="JACHEN010000024">
    <property type="protein sequence ID" value="MBB6217493.1"/>
    <property type="molecule type" value="Genomic_DNA"/>
</dbReference>
<evidence type="ECO:0000313" key="1">
    <source>
        <dbReference type="EMBL" id="MBB6217493.1"/>
    </source>
</evidence>
<dbReference type="RefSeq" id="WP_184311991.1">
    <property type="nucleotide sequence ID" value="NZ_JACHEN010000024.1"/>
</dbReference>
<reference evidence="1 2" key="1">
    <citation type="submission" date="2020-08" db="EMBL/GenBank/DDBJ databases">
        <title>Genomic Encyclopedia of Type Strains, Phase IV (KMG-IV): sequencing the most valuable type-strain genomes for metagenomic binning, comparative biology and taxonomic classification.</title>
        <authorList>
            <person name="Goeker M."/>
        </authorList>
    </citation>
    <scope>NUCLEOTIDE SEQUENCE [LARGE SCALE GENOMIC DNA]</scope>
    <source>
        <strain evidence="1 2">DSM 103526</strain>
    </source>
</reference>
<comment type="caution">
    <text evidence="1">The sequence shown here is derived from an EMBL/GenBank/DDBJ whole genome shotgun (WGS) entry which is preliminary data.</text>
</comment>
<organism evidence="1 2">
    <name type="scientific">Anaerosolibacter carboniphilus</name>
    <dbReference type="NCBI Taxonomy" id="1417629"/>
    <lineage>
        <taxon>Bacteria</taxon>
        <taxon>Bacillati</taxon>
        <taxon>Bacillota</taxon>
        <taxon>Clostridia</taxon>
        <taxon>Peptostreptococcales</taxon>
        <taxon>Thermotaleaceae</taxon>
        <taxon>Anaerosolibacter</taxon>
    </lineage>
</organism>
<dbReference type="AlphaFoldDB" id="A0A841KVT6"/>
<dbReference type="Proteomes" id="UP000579281">
    <property type="component" value="Unassembled WGS sequence"/>
</dbReference>
<sequence length="145" mass="17276">MIKLVEIQNEIYSKLNTEFPTYHIYVGEIPQEITRPAFFMQILPLSTITENQYHRTRKIHIRIRYYSPNGTYLESLEMADQLNEVIGAVLVAGDRRLIIHKIRTSMIDNVLNFAFNLEFEDSIDETKTYNYQNYDYMQELLIKED</sequence>
<accession>A0A841KVT6</accession>
<proteinExistence type="predicted"/>
<keyword evidence="2" id="KW-1185">Reference proteome</keyword>